<evidence type="ECO:0000313" key="1">
    <source>
        <dbReference type="EMBL" id="PKA61451.1"/>
    </source>
</evidence>
<keyword evidence="2" id="KW-1185">Reference proteome</keyword>
<evidence type="ECO:0000313" key="2">
    <source>
        <dbReference type="Proteomes" id="UP000236161"/>
    </source>
</evidence>
<dbReference type="PANTHER" id="PTHR33384">
    <property type="entry name" value="EXPRESSED PROTEIN"/>
    <property type="match status" value="1"/>
</dbReference>
<sequence>MANDFSIKQNDFAGGDGTVICPKPRRAFAEAAIHSFRGTSAQPTEHPDLKSANQLLNVLTTMGSDEPIHQSDLPLPFFCGSPPTRSGNPVVHDARFGEAVLPCPVAGLVPAPGSGRSGYARYGLPPATIRIEGFDCLDRDRRRSRDISAVA</sequence>
<dbReference type="AlphaFoldDB" id="A0A2I0B0X4"/>
<reference evidence="1 2" key="1">
    <citation type="journal article" date="2017" name="Nature">
        <title>The Apostasia genome and the evolution of orchids.</title>
        <authorList>
            <person name="Zhang G.Q."/>
            <person name="Liu K.W."/>
            <person name="Li Z."/>
            <person name="Lohaus R."/>
            <person name="Hsiao Y.Y."/>
            <person name="Niu S.C."/>
            <person name="Wang J.Y."/>
            <person name="Lin Y.C."/>
            <person name="Xu Q."/>
            <person name="Chen L.J."/>
            <person name="Yoshida K."/>
            <person name="Fujiwara S."/>
            <person name="Wang Z.W."/>
            <person name="Zhang Y.Q."/>
            <person name="Mitsuda N."/>
            <person name="Wang M."/>
            <person name="Liu G.H."/>
            <person name="Pecoraro L."/>
            <person name="Huang H.X."/>
            <person name="Xiao X.J."/>
            <person name="Lin M."/>
            <person name="Wu X.Y."/>
            <person name="Wu W.L."/>
            <person name="Chen Y.Y."/>
            <person name="Chang S.B."/>
            <person name="Sakamoto S."/>
            <person name="Ohme-Takagi M."/>
            <person name="Yagi M."/>
            <person name="Zeng S.J."/>
            <person name="Shen C.Y."/>
            <person name="Yeh C.M."/>
            <person name="Luo Y.B."/>
            <person name="Tsai W.C."/>
            <person name="Van de Peer Y."/>
            <person name="Liu Z.J."/>
        </authorList>
    </citation>
    <scope>NUCLEOTIDE SEQUENCE [LARGE SCALE GENOMIC DNA]</scope>
    <source>
        <strain evidence="2">cv. Shenzhen</strain>
        <tissue evidence="1">Stem</tissue>
    </source>
</reference>
<dbReference type="PANTHER" id="PTHR33384:SF1">
    <property type="entry name" value="EXPRESSED PROTEIN"/>
    <property type="match status" value="1"/>
</dbReference>
<dbReference type="STRING" id="1088818.A0A2I0B0X4"/>
<dbReference type="Proteomes" id="UP000236161">
    <property type="component" value="Unassembled WGS sequence"/>
</dbReference>
<dbReference type="EMBL" id="KZ451930">
    <property type="protein sequence ID" value="PKA61451.1"/>
    <property type="molecule type" value="Genomic_DNA"/>
</dbReference>
<organism evidence="1 2">
    <name type="scientific">Apostasia shenzhenica</name>
    <dbReference type="NCBI Taxonomy" id="1088818"/>
    <lineage>
        <taxon>Eukaryota</taxon>
        <taxon>Viridiplantae</taxon>
        <taxon>Streptophyta</taxon>
        <taxon>Embryophyta</taxon>
        <taxon>Tracheophyta</taxon>
        <taxon>Spermatophyta</taxon>
        <taxon>Magnoliopsida</taxon>
        <taxon>Liliopsida</taxon>
        <taxon>Asparagales</taxon>
        <taxon>Orchidaceae</taxon>
        <taxon>Apostasioideae</taxon>
        <taxon>Apostasia</taxon>
    </lineage>
</organism>
<proteinExistence type="predicted"/>
<dbReference type="OrthoDB" id="748203at2759"/>
<protein>
    <submittedName>
        <fullName evidence="1">Uncharacterized protein</fullName>
    </submittedName>
</protein>
<name>A0A2I0B0X4_9ASPA</name>
<accession>A0A2I0B0X4</accession>
<gene>
    <name evidence="1" type="ORF">AXF42_Ash014368</name>
</gene>